<sequence>MKRKKQPMKTILRRTNEIAWIILLIGIASLLRRTNEIAWIVSLIGIASLQFRALLVLD</sequence>
<dbReference type="AlphaFoldDB" id="A0A0A9C8A6"/>
<evidence type="ECO:0000256" key="1">
    <source>
        <dbReference type="SAM" id="Phobius"/>
    </source>
</evidence>
<keyword evidence="1" id="KW-0812">Transmembrane</keyword>
<name>A0A0A9C8A6_ARUDO</name>
<keyword evidence="1" id="KW-0472">Membrane</keyword>
<feature type="transmembrane region" description="Helical" evidence="1">
    <location>
        <begin position="37"/>
        <end position="57"/>
    </location>
</feature>
<keyword evidence="1" id="KW-1133">Transmembrane helix</keyword>
<reference evidence="2" key="1">
    <citation type="submission" date="2014-09" db="EMBL/GenBank/DDBJ databases">
        <authorList>
            <person name="Magalhaes I.L.F."/>
            <person name="Oliveira U."/>
            <person name="Santos F.R."/>
            <person name="Vidigal T.H.D.A."/>
            <person name="Brescovit A.D."/>
            <person name="Santos A.J."/>
        </authorList>
    </citation>
    <scope>NUCLEOTIDE SEQUENCE</scope>
    <source>
        <tissue evidence="2">Shoot tissue taken approximately 20 cm above the soil surface</tissue>
    </source>
</reference>
<organism evidence="2">
    <name type="scientific">Arundo donax</name>
    <name type="common">Giant reed</name>
    <name type="synonym">Donax arundinaceus</name>
    <dbReference type="NCBI Taxonomy" id="35708"/>
    <lineage>
        <taxon>Eukaryota</taxon>
        <taxon>Viridiplantae</taxon>
        <taxon>Streptophyta</taxon>
        <taxon>Embryophyta</taxon>
        <taxon>Tracheophyta</taxon>
        <taxon>Spermatophyta</taxon>
        <taxon>Magnoliopsida</taxon>
        <taxon>Liliopsida</taxon>
        <taxon>Poales</taxon>
        <taxon>Poaceae</taxon>
        <taxon>PACMAD clade</taxon>
        <taxon>Arundinoideae</taxon>
        <taxon>Arundineae</taxon>
        <taxon>Arundo</taxon>
    </lineage>
</organism>
<dbReference type="EMBL" id="GBRH01230138">
    <property type="protein sequence ID" value="JAD67757.1"/>
    <property type="molecule type" value="Transcribed_RNA"/>
</dbReference>
<accession>A0A0A9C8A6</accession>
<reference evidence="2" key="2">
    <citation type="journal article" date="2015" name="Data Brief">
        <title>Shoot transcriptome of the giant reed, Arundo donax.</title>
        <authorList>
            <person name="Barrero R.A."/>
            <person name="Guerrero F.D."/>
            <person name="Moolhuijzen P."/>
            <person name="Goolsby J.A."/>
            <person name="Tidwell J."/>
            <person name="Bellgard S.E."/>
            <person name="Bellgard M.I."/>
        </authorList>
    </citation>
    <scope>NUCLEOTIDE SEQUENCE</scope>
    <source>
        <tissue evidence="2">Shoot tissue taken approximately 20 cm above the soil surface</tissue>
    </source>
</reference>
<protein>
    <submittedName>
        <fullName evidence="2">Uncharacterized protein</fullName>
    </submittedName>
</protein>
<evidence type="ECO:0000313" key="2">
    <source>
        <dbReference type="EMBL" id="JAD67757.1"/>
    </source>
</evidence>
<proteinExistence type="predicted"/>